<keyword evidence="3" id="KW-1185">Reference proteome</keyword>
<evidence type="ECO:0000313" key="3">
    <source>
        <dbReference type="Proteomes" id="UP000321249"/>
    </source>
</evidence>
<evidence type="ECO:0000313" key="2">
    <source>
        <dbReference type="EMBL" id="TXC64208.1"/>
    </source>
</evidence>
<feature type="chain" id="PRO_5022718206" evidence="1">
    <location>
        <begin position="23"/>
        <end position="231"/>
    </location>
</feature>
<dbReference type="OrthoDB" id="6691870at2"/>
<comment type="caution">
    <text evidence="2">The sequence shown here is derived from an EMBL/GenBank/DDBJ whole genome shotgun (WGS) entry which is preliminary data.</text>
</comment>
<dbReference type="Proteomes" id="UP000321249">
    <property type="component" value="Unassembled WGS sequence"/>
</dbReference>
<evidence type="ECO:0000256" key="1">
    <source>
        <dbReference type="SAM" id="SignalP"/>
    </source>
</evidence>
<reference evidence="2 3" key="1">
    <citation type="journal article" date="2015" name="J. Microbiol.">
        <title>Sphingosinicella ginsenosidimutans sp. nov., with ginsenoside converting activity.</title>
        <authorList>
            <person name="Kim J.K."/>
            <person name="Kang M.S."/>
            <person name="Park S.C."/>
            <person name="Kim K.M."/>
            <person name="Choi K."/>
            <person name="Yoon M.H."/>
            <person name="Im W.T."/>
        </authorList>
    </citation>
    <scope>NUCLEOTIDE SEQUENCE [LARGE SCALE GENOMIC DNA]</scope>
    <source>
        <strain evidence="2 3">BS-11</strain>
    </source>
</reference>
<dbReference type="AlphaFoldDB" id="A0A5C6TWU1"/>
<keyword evidence="1" id="KW-0732">Signal</keyword>
<protein>
    <submittedName>
        <fullName evidence="2">Uncharacterized protein</fullName>
    </submittedName>
</protein>
<sequence length="231" mass="24017">MTKPTILAALCLAAVGALPASAQTAPAPSAAPANALVGTYRLQGGPDTVSVLELGANGRFRFMLSAGAVDFHAEGNWRSTPRAVILTTQPRPVPAAFTAGAPSHGDGPFHVLVADPQGRGLAGIDLRVGFADGGVVEGYTQDDGWTLPDRRGRAAPAWIELALAMYNIPPQRFPIDPAAGNRLAFTFVPNDFQVFDFDNQALDISGTSLIIHGPGGDGTYVREAARATSSN</sequence>
<name>A0A5C6TWU1_9SPHN</name>
<accession>A0A5C6TWU1</accession>
<proteinExistence type="predicted"/>
<dbReference type="EMBL" id="VOQQ01000001">
    <property type="protein sequence ID" value="TXC64208.1"/>
    <property type="molecule type" value="Genomic_DNA"/>
</dbReference>
<organism evidence="2 3">
    <name type="scientific">Allosphingosinicella ginsenosidimutans</name>
    <dbReference type="NCBI Taxonomy" id="1176539"/>
    <lineage>
        <taxon>Bacteria</taxon>
        <taxon>Pseudomonadati</taxon>
        <taxon>Pseudomonadota</taxon>
        <taxon>Alphaproteobacteria</taxon>
        <taxon>Sphingomonadales</taxon>
        <taxon>Sphingomonadaceae</taxon>
        <taxon>Allosphingosinicella</taxon>
    </lineage>
</organism>
<dbReference type="RefSeq" id="WP_147043614.1">
    <property type="nucleotide sequence ID" value="NZ_BAABIR010000001.1"/>
</dbReference>
<feature type="signal peptide" evidence="1">
    <location>
        <begin position="1"/>
        <end position="22"/>
    </location>
</feature>
<gene>
    <name evidence="2" type="ORF">FRZ32_11400</name>
</gene>